<dbReference type="SUPFAM" id="SSF52540">
    <property type="entry name" value="P-loop containing nucleoside triphosphate hydrolases"/>
    <property type="match status" value="1"/>
</dbReference>
<reference evidence="5 6" key="1">
    <citation type="submission" date="2016-01" db="EMBL/GenBank/DDBJ databases">
        <title>The new phylogeny of the genus Mycobacterium.</title>
        <authorList>
            <person name="Tarcisio F."/>
            <person name="Conor M."/>
            <person name="Antonella G."/>
            <person name="Elisabetta G."/>
            <person name="Giulia F.S."/>
            <person name="Sara T."/>
            <person name="Anna F."/>
            <person name="Clotilde B."/>
            <person name="Roberto B."/>
            <person name="Veronica D.S."/>
            <person name="Fabio R."/>
            <person name="Monica P."/>
            <person name="Olivier J."/>
            <person name="Enrico T."/>
            <person name="Nicola S."/>
        </authorList>
    </citation>
    <scope>NUCLEOTIDE SEQUENCE [LARGE SCALE GENOMIC DNA]</scope>
    <source>
        <strain evidence="5 6">DSM 44572</strain>
    </source>
</reference>
<protein>
    <recommendedName>
        <fullName evidence="4">Rad50/SbcC-type AAA domain-containing protein</fullName>
    </recommendedName>
</protein>
<dbReference type="EMBL" id="LQPJ01000145">
    <property type="protein sequence ID" value="ORW17472.1"/>
    <property type="molecule type" value="Genomic_DNA"/>
</dbReference>
<keyword evidence="3" id="KW-0742">SOS response</keyword>
<dbReference type="STRING" id="153971.AWC19_20755"/>
<dbReference type="GO" id="GO:0006302">
    <property type="term" value="P:double-strand break repair"/>
    <property type="evidence" value="ECO:0007669"/>
    <property type="project" value="InterPro"/>
</dbReference>
<feature type="domain" description="Rad50/SbcC-type AAA" evidence="4">
    <location>
        <begin position="16"/>
        <end position="112"/>
    </location>
</feature>
<accession>A0A1X1Z2B0</accession>
<evidence type="ECO:0000313" key="6">
    <source>
        <dbReference type="Proteomes" id="UP000193529"/>
    </source>
</evidence>
<keyword evidence="1" id="KW-0227">DNA damage</keyword>
<dbReference type="Pfam" id="PF13476">
    <property type="entry name" value="AAA_23"/>
    <property type="match status" value="1"/>
</dbReference>
<dbReference type="InterPro" id="IPR038729">
    <property type="entry name" value="Rad50/SbcC_AAA"/>
</dbReference>
<keyword evidence="2" id="KW-0234">DNA repair</keyword>
<dbReference type="GO" id="GO:0009432">
    <property type="term" value="P:SOS response"/>
    <property type="evidence" value="ECO:0007669"/>
    <property type="project" value="UniProtKB-KW"/>
</dbReference>
<evidence type="ECO:0000256" key="2">
    <source>
        <dbReference type="ARBA" id="ARBA00023204"/>
    </source>
</evidence>
<dbReference type="GO" id="GO:0000731">
    <property type="term" value="P:DNA synthesis involved in DNA repair"/>
    <property type="evidence" value="ECO:0007669"/>
    <property type="project" value="TreeGrafter"/>
</dbReference>
<proteinExistence type="predicted"/>
<sequence length="857" mass="91634">MAAVVVTTVNRPRLMSLEIRGFRAFGNEARVLQLDAPLVVVHAGNSQGKTSLAEGIEFLLSGRSSRRDLLGGAKAEYNDSLRNAHLPPTDTDVYVEAVLRGHDGVTHQIRRELLCDFGQGTECESRLLLDGVEVTDLEQVGLTLADPPVRAPVLLQHTLRHVLSTEPKQRVGYFKALLSLTDLDQFRERVRAARGRVESEQPGAALKLVEALSATPATSAGAAITALTKKPLGVDAVRTAVDEALLEAGAAILTDRDGDGATPTFDTVDDLHTAITAALNAQREQAFPLSAFTTGTPPAGTATTPDLVAYSRALAESDQHAARLTPVLEAVLGVDEYATLEHPTQCPVCGTDDALTPERVALLRDHVRRTEALGDAARAVARTLNDARHSLDQFATAAAQTVPPAANWTDDQLVLATDALRDLRVETILVTNARAQASRVAATASSLTAAITLARGGVEQAGDAVASRQAVPSGLDAYYREINTAALNLIATAEEYSRHAGALRIAVEAATRDRITISGLSELAELLSRRADLVTDVVAEAVRQRTIKRLNAAEKALREAAGTVLDARFAQMSDTITKWWGTIRPEELVGFGGIKRRAGGALFVNLIAALRADPVSEPVEREALGVYSDSQLNALGLSIFLARTELLGAPVVVLDDPIPGSDADHRLTFVQNTLGQLLNADTQVIMTTFDSKLAEWAQTNHGGSDYIAYNLDLIDIIAGTEPTQTSDVFGQLMLEAEESLYAPTAKGRRAACNTMRSAAERLAKQIVATGLTDSGTPTTIDDVEAKASTLGDLFPLVFPFVIDGNAEKGQWKTFPKVLNPGSHDDDVPSTTDLKVVRGNLLKISKDHHRHWPGGLVR</sequence>
<gene>
    <name evidence="5" type="ORF">AWC19_20755</name>
</gene>
<organism evidence="5 6">
    <name type="scientific">Mycobacterium palustre</name>
    <dbReference type="NCBI Taxonomy" id="153971"/>
    <lineage>
        <taxon>Bacteria</taxon>
        <taxon>Bacillati</taxon>
        <taxon>Actinomycetota</taxon>
        <taxon>Actinomycetes</taxon>
        <taxon>Mycobacteriales</taxon>
        <taxon>Mycobacteriaceae</taxon>
        <taxon>Mycobacterium</taxon>
        <taxon>Mycobacterium simiae complex</taxon>
    </lineage>
</organism>
<evidence type="ECO:0000256" key="3">
    <source>
        <dbReference type="ARBA" id="ARBA00023236"/>
    </source>
</evidence>
<dbReference type="Gene3D" id="3.40.50.300">
    <property type="entry name" value="P-loop containing nucleotide triphosphate hydrolases"/>
    <property type="match status" value="2"/>
</dbReference>
<name>A0A1X1Z2B0_9MYCO</name>
<evidence type="ECO:0000259" key="4">
    <source>
        <dbReference type="Pfam" id="PF13476"/>
    </source>
</evidence>
<dbReference type="Proteomes" id="UP000193529">
    <property type="component" value="Unassembled WGS sequence"/>
</dbReference>
<evidence type="ECO:0000256" key="1">
    <source>
        <dbReference type="ARBA" id="ARBA00022763"/>
    </source>
</evidence>
<dbReference type="OrthoDB" id="4652702at2"/>
<dbReference type="GO" id="GO:0016887">
    <property type="term" value="F:ATP hydrolysis activity"/>
    <property type="evidence" value="ECO:0007669"/>
    <property type="project" value="InterPro"/>
</dbReference>
<dbReference type="PANTHER" id="PTHR32182">
    <property type="entry name" value="DNA REPLICATION AND REPAIR PROTEIN RECF"/>
    <property type="match status" value="1"/>
</dbReference>
<keyword evidence="6" id="KW-1185">Reference proteome</keyword>
<dbReference type="InterPro" id="IPR027417">
    <property type="entry name" value="P-loop_NTPase"/>
</dbReference>
<evidence type="ECO:0000313" key="5">
    <source>
        <dbReference type="EMBL" id="ORW17472.1"/>
    </source>
</evidence>
<dbReference type="AlphaFoldDB" id="A0A1X1Z2B0"/>
<dbReference type="PANTHER" id="PTHR32182:SF0">
    <property type="entry name" value="DNA REPLICATION AND REPAIR PROTEIN RECF"/>
    <property type="match status" value="1"/>
</dbReference>
<comment type="caution">
    <text evidence="5">The sequence shown here is derived from an EMBL/GenBank/DDBJ whole genome shotgun (WGS) entry which is preliminary data.</text>
</comment>